<dbReference type="InterPro" id="IPR010754">
    <property type="entry name" value="OPA3-like"/>
</dbReference>
<comment type="similarity">
    <text evidence="1">Belongs to the OPA3 family.</text>
</comment>
<dbReference type="PANTHER" id="PTHR12499">
    <property type="entry name" value="OPTIC ATROPHY 3 PROTEIN OPA3"/>
    <property type="match status" value="1"/>
</dbReference>
<evidence type="ECO:0000256" key="3">
    <source>
        <dbReference type="SAM" id="Coils"/>
    </source>
</evidence>
<dbReference type="Pfam" id="PF07047">
    <property type="entry name" value="OPA3"/>
    <property type="match status" value="1"/>
</dbReference>
<dbReference type="AlphaFoldDB" id="A0A553NC91"/>
<evidence type="ECO:0008006" key="6">
    <source>
        <dbReference type="Google" id="ProtNLM"/>
    </source>
</evidence>
<dbReference type="PANTHER" id="PTHR12499:SF0">
    <property type="entry name" value="OPTIC ATROPHY 3 PROTEIN"/>
    <property type="match status" value="1"/>
</dbReference>
<evidence type="ECO:0000313" key="4">
    <source>
        <dbReference type="EMBL" id="TRY63060.1"/>
    </source>
</evidence>
<comment type="caution">
    <text evidence="4">The sequence shown here is derived from an EMBL/GenBank/DDBJ whole genome shotgun (WGS) entry which is preliminary data.</text>
</comment>
<evidence type="ECO:0000313" key="5">
    <source>
        <dbReference type="Proteomes" id="UP000318571"/>
    </source>
</evidence>
<sequence>MAVGAFPLAKLGLLLIKQISKPIANGIARRAKASRIFRTYVCIPTAQLFHWYDVKVRMRLLNLGKATVIPKLNEEKAIETGSQLLSEMIILGIASTVLIFEYNRSSEKEEAKQEQIEREKAYLVDKVENLELTLEKQTVEIKELRRLTHHLSDEVYKKSLRAKLGLTTAPEPDSKKGQHSTLPVEQVSYCMTSAPCQEEEDDIDAVKPLVLAVADSFVGPSTSSLSSEMDDSYRVHYMFSPVVTPGLVSSAVDYFLDGCPGEDN</sequence>
<organism evidence="4 5">
    <name type="scientific">Tigriopus californicus</name>
    <name type="common">Marine copepod</name>
    <dbReference type="NCBI Taxonomy" id="6832"/>
    <lineage>
        <taxon>Eukaryota</taxon>
        <taxon>Metazoa</taxon>
        <taxon>Ecdysozoa</taxon>
        <taxon>Arthropoda</taxon>
        <taxon>Crustacea</taxon>
        <taxon>Multicrustacea</taxon>
        <taxon>Hexanauplia</taxon>
        <taxon>Copepoda</taxon>
        <taxon>Harpacticoida</taxon>
        <taxon>Harpacticidae</taxon>
        <taxon>Tigriopus</taxon>
    </lineage>
</organism>
<dbReference type="EMBL" id="VCGU01000458">
    <property type="protein sequence ID" value="TRY63060.1"/>
    <property type="molecule type" value="Genomic_DNA"/>
</dbReference>
<dbReference type="OrthoDB" id="2129069at2759"/>
<keyword evidence="2 3" id="KW-0175">Coiled coil</keyword>
<dbReference type="OMA" id="CIDFAQM"/>
<feature type="coiled-coil region" evidence="3">
    <location>
        <begin position="113"/>
        <end position="147"/>
    </location>
</feature>
<proteinExistence type="inferred from homology"/>
<evidence type="ECO:0000256" key="1">
    <source>
        <dbReference type="ARBA" id="ARBA00007584"/>
    </source>
</evidence>
<keyword evidence="5" id="KW-1185">Reference proteome</keyword>
<dbReference type="GO" id="GO:0005739">
    <property type="term" value="C:mitochondrion"/>
    <property type="evidence" value="ECO:0007669"/>
    <property type="project" value="TreeGrafter"/>
</dbReference>
<accession>A0A553NC91</accession>
<evidence type="ECO:0000256" key="2">
    <source>
        <dbReference type="ARBA" id="ARBA00023054"/>
    </source>
</evidence>
<dbReference type="GO" id="GO:0019216">
    <property type="term" value="P:regulation of lipid metabolic process"/>
    <property type="evidence" value="ECO:0007669"/>
    <property type="project" value="TreeGrafter"/>
</dbReference>
<reference evidence="4 5" key="1">
    <citation type="journal article" date="2018" name="Nat. Ecol. Evol.">
        <title>Genomic signatures of mitonuclear coevolution across populations of Tigriopus californicus.</title>
        <authorList>
            <person name="Barreto F.S."/>
            <person name="Watson E.T."/>
            <person name="Lima T.G."/>
            <person name="Willett C.S."/>
            <person name="Edmands S."/>
            <person name="Li W."/>
            <person name="Burton R.S."/>
        </authorList>
    </citation>
    <scope>NUCLEOTIDE SEQUENCE [LARGE SCALE GENOMIC DNA]</scope>
    <source>
        <strain evidence="4 5">San Diego</strain>
    </source>
</reference>
<protein>
    <recommendedName>
        <fullName evidence="6">OPA3-like protein</fullName>
    </recommendedName>
</protein>
<dbReference type="Proteomes" id="UP000318571">
    <property type="component" value="Chromosome 10"/>
</dbReference>
<name>A0A553NC91_TIGCA</name>
<gene>
    <name evidence="4" type="ORF">TCAL_07948</name>
</gene>